<evidence type="ECO:0000256" key="3">
    <source>
        <dbReference type="SAM" id="Phobius"/>
    </source>
</evidence>
<dbReference type="OrthoDB" id="5477914at2"/>
<keyword evidence="3" id="KW-0472">Membrane</keyword>
<proteinExistence type="predicted"/>
<dbReference type="Proteomes" id="UP000241421">
    <property type="component" value="Unassembled WGS sequence"/>
</dbReference>
<dbReference type="RefSeq" id="WP_106756720.1">
    <property type="nucleotide sequence ID" value="NZ_PXWF02000092.1"/>
</dbReference>
<dbReference type="SMART" id="SM00267">
    <property type="entry name" value="GGDEF"/>
    <property type="match status" value="1"/>
</dbReference>
<dbReference type="Gene3D" id="2.130.10.10">
    <property type="entry name" value="YVTN repeat-like/Quinoprotein amine dehydrogenase"/>
    <property type="match status" value="2"/>
</dbReference>
<dbReference type="SUPFAM" id="SSF55073">
    <property type="entry name" value="Nucleotide cyclase"/>
    <property type="match status" value="1"/>
</dbReference>
<dbReference type="CDD" id="cd01949">
    <property type="entry name" value="GGDEF"/>
    <property type="match status" value="1"/>
</dbReference>
<dbReference type="InterPro" id="IPR029787">
    <property type="entry name" value="Nucleotide_cyclase"/>
</dbReference>
<dbReference type="InterPro" id="IPR011123">
    <property type="entry name" value="Y_Y_Y"/>
</dbReference>
<keyword evidence="3" id="KW-1133">Transmembrane helix</keyword>
<feature type="transmembrane region" description="Helical" evidence="3">
    <location>
        <begin position="777"/>
        <end position="795"/>
    </location>
</feature>
<sequence length="1072" mass="117600">MPAPRPTPASRARPQRAAPARALFASLLASLLAMFALASLLAAAPALALDPTKSFHHYVQNAWSIQEGLPQISVQAIVQDQQGYIWVGTQAGLARFDGVRFTTYTPDNEPAVPGVWIRSLLVDTGGRIWIGTYKGIAVFHNGKFSRIPVADPGAFPSIDVHAMLQDGDGLIAATTDGLFDLVDGKLVHRAGGPAPAQSILRRADGLWVGTLGAVVRLDNQGGRRDLPLPAEAATATVTRLADAQGRIWAGTTLGLYLRDGDHWRLATSETALSQSPTTMLMADRDDNLWVGSNAGLARMRGGLLAEFIPAASVAAFKGVIAAYEDREHNLWLGSQWQGLARLWNGWTRRYGAVEGLQEPIVWSVARAPDGRTWVGTNDGLSVFDQGRYTQVVPGDKLPHPQAYNLLAEADTIWIGTRRGLVLWRDGRVEAPPQFAPMAAAQINGIVRARDGTIWIPTSDGLFRFRDEVLTRFGQAEGLTDVRLRQVRELRDGLLLVGTQDGLFEFEDGRLARVGLGQGLPAGIDVTALLELPGGELVIGTLSEQIFMFDGKRWTEFSSKQGLPPSAPFFLTGDGNGFLWAAGLRGLVRVPLADMRRLQRGEIATVPAEMVLNERGDRHSGQQAFCCNGAGNSKGFIDAAGTLWLPTRDGVVTLDTGGVTKNRVVPKVAIERVQYLGKWHDVDPTTALNLANNARDLAFEFTVLSFQDPKSVVVRFRLRGYDTDWRELPAGVPRAVNYTNLPAGDYTFEVKASNNAGVWSEAPAAMVFSISPHFYETGLFYALLALSLGALVYAGYRRQRRLHNLQRVRLEELVAERTQQLNTAILQLEHASQTDPLTGLHNRRYLSNQLPADLAFYDREYARTGSSEHALLFALVDIDHFKRINDTYGHKAGDIVLQQFAEVLTSLARVGDYIVRWGGEEFLLVFRPVPRRFVNVLGERIRSTVAGRMFDVGEDLQVPITCSVGLSEYGLFRAPKQRVGWEQMIELADAALYWVKENGRDGWAALRPTEHADLEDLIAGLHTGVQPMLDGGRLGIINSRDYRAPEGEPAEGEPAEDEPTEDEPTEDEKQDVS</sequence>
<protein>
    <recommendedName>
        <fullName evidence="1">diguanylate cyclase</fullName>
        <ecNumber evidence="1">2.7.7.65</ecNumber>
    </recommendedName>
</protein>
<dbReference type="GO" id="GO:0005886">
    <property type="term" value="C:plasma membrane"/>
    <property type="evidence" value="ECO:0007669"/>
    <property type="project" value="TreeGrafter"/>
</dbReference>
<dbReference type="GO" id="GO:0043709">
    <property type="term" value="P:cell adhesion involved in single-species biofilm formation"/>
    <property type="evidence" value="ECO:0007669"/>
    <property type="project" value="TreeGrafter"/>
</dbReference>
<keyword evidence="3" id="KW-0812">Transmembrane</keyword>
<dbReference type="Pfam" id="PF07494">
    <property type="entry name" value="Reg_prop"/>
    <property type="match status" value="2"/>
</dbReference>
<comment type="caution">
    <text evidence="5">The sequence shown here is derived from an EMBL/GenBank/DDBJ whole genome shotgun (WGS) entry which is preliminary data.</text>
</comment>
<dbReference type="NCBIfam" id="TIGR00254">
    <property type="entry name" value="GGDEF"/>
    <property type="match status" value="1"/>
</dbReference>
<dbReference type="InterPro" id="IPR050469">
    <property type="entry name" value="Diguanylate_Cyclase"/>
</dbReference>
<feature type="domain" description="GGDEF" evidence="4">
    <location>
        <begin position="868"/>
        <end position="1007"/>
    </location>
</feature>
<name>A0A2U2HPB0_9BURK</name>
<dbReference type="SUPFAM" id="SSF63829">
    <property type="entry name" value="Calcium-dependent phosphotriesterase"/>
    <property type="match status" value="1"/>
</dbReference>
<dbReference type="InterPro" id="IPR013783">
    <property type="entry name" value="Ig-like_fold"/>
</dbReference>
<gene>
    <name evidence="5" type="ORF">C7C56_006885</name>
</gene>
<evidence type="ECO:0000313" key="6">
    <source>
        <dbReference type="Proteomes" id="UP000241421"/>
    </source>
</evidence>
<feature type="region of interest" description="Disordered" evidence="2">
    <location>
        <begin position="1038"/>
        <end position="1072"/>
    </location>
</feature>
<dbReference type="Pfam" id="PF07495">
    <property type="entry name" value="Y_Y_Y"/>
    <property type="match status" value="1"/>
</dbReference>
<evidence type="ECO:0000256" key="1">
    <source>
        <dbReference type="ARBA" id="ARBA00012528"/>
    </source>
</evidence>
<dbReference type="InterPro" id="IPR011110">
    <property type="entry name" value="Reg_prop"/>
</dbReference>
<dbReference type="Gene3D" id="2.60.40.10">
    <property type="entry name" value="Immunoglobulins"/>
    <property type="match status" value="1"/>
</dbReference>
<keyword evidence="6" id="KW-1185">Reference proteome</keyword>
<dbReference type="PANTHER" id="PTHR45138:SF6">
    <property type="entry name" value="DIGUANYLATE CYCLASE DGCN"/>
    <property type="match status" value="1"/>
</dbReference>
<dbReference type="InterPro" id="IPR015943">
    <property type="entry name" value="WD40/YVTN_repeat-like_dom_sf"/>
</dbReference>
<evidence type="ECO:0000256" key="2">
    <source>
        <dbReference type="SAM" id="MobiDB-lite"/>
    </source>
</evidence>
<dbReference type="EC" id="2.7.7.65" evidence="1"/>
<accession>A0A2U2HPB0</accession>
<dbReference type="AlphaFoldDB" id="A0A2U2HPB0"/>
<evidence type="ECO:0000259" key="4">
    <source>
        <dbReference type="PROSITE" id="PS50887"/>
    </source>
</evidence>
<dbReference type="PANTHER" id="PTHR45138">
    <property type="entry name" value="REGULATORY COMPONENTS OF SENSORY TRANSDUCTION SYSTEM"/>
    <property type="match status" value="1"/>
</dbReference>
<dbReference type="GO" id="GO:0052621">
    <property type="term" value="F:diguanylate cyclase activity"/>
    <property type="evidence" value="ECO:0007669"/>
    <property type="project" value="UniProtKB-EC"/>
</dbReference>
<dbReference type="PROSITE" id="PS50887">
    <property type="entry name" value="GGDEF"/>
    <property type="match status" value="1"/>
</dbReference>
<dbReference type="InterPro" id="IPR043128">
    <property type="entry name" value="Rev_trsase/Diguanyl_cyclase"/>
</dbReference>
<dbReference type="GO" id="GO:1902201">
    <property type="term" value="P:negative regulation of bacterial-type flagellum-dependent cell motility"/>
    <property type="evidence" value="ECO:0007669"/>
    <property type="project" value="TreeGrafter"/>
</dbReference>
<dbReference type="InterPro" id="IPR011047">
    <property type="entry name" value="Quinoprotein_ADH-like_sf"/>
</dbReference>
<organism evidence="5 6">
    <name type="scientific">Massilia glaciei</name>
    <dbReference type="NCBI Taxonomy" id="1524097"/>
    <lineage>
        <taxon>Bacteria</taxon>
        <taxon>Pseudomonadati</taxon>
        <taxon>Pseudomonadota</taxon>
        <taxon>Betaproteobacteria</taxon>
        <taxon>Burkholderiales</taxon>
        <taxon>Oxalobacteraceae</taxon>
        <taxon>Telluria group</taxon>
        <taxon>Massilia</taxon>
    </lineage>
</organism>
<dbReference type="Gene3D" id="3.30.70.270">
    <property type="match status" value="1"/>
</dbReference>
<dbReference type="Pfam" id="PF00990">
    <property type="entry name" value="GGDEF"/>
    <property type="match status" value="1"/>
</dbReference>
<reference evidence="5 6" key="1">
    <citation type="submission" date="2018-04" db="EMBL/GenBank/DDBJ databases">
        <title>Massilia violaceinigra sp. nov., a novel purple-pigmented bacterium isolated from Tianshan glacier, Xinjiang, China.</title>
        <authorList>
            <person name="Wang H."/>
        </authorList>
    </citation>
    <scope>NUCLEOTIDE SEQUENCE [LARGE SCALE GENOMIC DNA]</scope>
    <source>
        <strain evidence="5 6">B448-2</strain>
    </source>
</reference>
<evidence type="ECO:0000313" key="5">
    <source>
        <dbReference type="EMBL" id="PWF49347.1"/>
    </source>
</evidence>
<dbReference type="EMBL" id="PXWF02000092">
    <property type="protein sequence ID" value="PWF49347.1"/>
    <property type="molecule type" value="Genomic_DNA"/>
</dbReference>
<feature type="compositionally biased region" description="Acidic residues" evidence="2">
    <location>
        <begin position="1047"/>
        <end position="1072"/>
    </location>
</feature>
<dbReference type="SUPFAM" id="SSF50998">
    <property type="entry name" value="Quinoprotein alcohol dehydrogenase-like"/>
    <property type="match status" value="1"/>
</dbReference>
<dbReference type="InterPro" id="IPR000160">
    <property type="entry name" value="GGDEF_dom"/>
</dbReference>